<dbReference type="EMBL" id="OW152817">
    <property type="protein sequence ID" value="CAH2068261.1"/>
    <property type="molecule type" value="Genomic_DNA"/>
</dbReference>
<organism evidence="1 2">
    <name type="scientific">Iphiclides podalirius</name>
    <name type="common">scarce swallowtail</name>
    <dbReference type="NCBI Taxonomy" id="110791"/>
    <lineage>
        <taxon>Eukaryota</taxon>
        <taxon>Metazoa</taxon>
        <taxon>Ecdysozoa</taxon>
        <taxon>Arthropoda</taxon>
        <taxon>Hexapoda</taxon>
        <taxon>Insecta</taxon>
        <taxon>Pterygota</taxon>
        <taxon>Neoptera</taxon>
        <taxon>Endopterygota</taxon>
        <taxon>Lepidoptera</taxon>
        <taxon>Glossata</taxon>
        <taxon>Ditrysia</taxon>
        <taxon>Papilionoidea</taxon>
        <taxon>Papilionidae</taxon>
        <taxon>Papilioninae</taxon>
        <taxon>Iphiclides</taxon>
    </lineage>
</organism>
<dbReference type="Proteomes" id="UP000837857">
    <property type="component" value="Chromosome 5"/>
</dbReference>
<evidence type="ECO:0000313" key="2">
    <source>
        <dbReference type="Proteomes" id="UP000837857"/>
    </source>
</evidence>
<evidence type="ECO:0000313" key="1">
    <source>
        <dbReference type="EMBL" id="CAH2068261.1"/>
    </source>
</evidence>
<feature type="non-terminal residue" evidence="1">
    <location>
        <position position="118"/>
    </location>
</feature>
<keyword evidence="2" id="KW-1185">Reference proteome</keyword>
<name>A0ABN8IVB7_9NEOP</name>
<sequence>MGIYCLRPCETCLLEPVGPDMGAPCRIAQYPCPNVCTNVCPNVCTNTCQCGIPQCECCRDIATPCKVCPPKPSPVCSCLGACGCDCELTKAALYFPEVEYPVTVLDVKPSYYGTCWTC</sequence>
<reference evidence="1" key="1">
    <citation type="submission" date="2022-03" db="EMBL/GenBank/DDBJ databases">
        <authorList>
            <person name="Martin H S."/>
        </authorList>
    </citation>
    <scope>NUCLEOTIDE SEQUENCE</scope>
</reference>
<protein>
    <submittedName>
        <fullName evidence="1">Uncharacterized protein</fullName>
    </submittedName>
</protein>
<proteinExistence type="predicted"/>
<accession>A0ABN8IVB7</accession>
<gene>
    <name evidence="1" type="ORF">IPOD504_LOCUS14169</name>
</gene>